<dbReference type="STRING" id="392421.SAMN04488694_1428"/>
<accession>A0A1G6W8P0</accession>
<evidence type="ECO:0000313" key="4">
    <source>
        <dbReference type="Proteomes" id="UP000199320"/>
    </source>
</evidence>
<dbReference type="InterPro" id="IPR036236">
    <property type="entry name" value="Znf_C2H2_sf"/>
</dbReference>
<dbReference type="PROSITE" id="PS00028">
    <property type="entry name" value="ZINC_FINGER_C2H2_1"/>
    <property type="match status" value="1"/>
</dbReference>
<feature type="domain" description="C2H2-type" evidence="1">
    <location>
        <begin position="27"/>
        <end position="50"/>
    </location>
</feature>
<reference evidence="4 5" key="2">
    <citation type="submission" date="2016-10" db="EMBL/GenBank/DDBJ databases">
        <authorList>
            <person name="Varghese N."/>
            <person name="Submissions S."/>
        </authorList>
    </citation>
    <scope>NUCLEOTIDE SEQUENCE [LARGE SCALE GENOMIC DNA]</scope>
    <source>
        <strain evidence="2 5">CDM_1</strain>
        <strain evidence="4">CDM_6</strain>
    </source>
</reference>
<dbReference type="EMBL" id="FMZP01000035">
    <property type="protein sequence ID" value="SDD62178.1"/>
    <property type="molecule type" value="Genomic_DNA"/>
</dbReference>
<dbReference type="SMART" id="SM00355">
    <property type="entry name" value="ZnF_C2H2"/>
    <property type="match status" value="2"/>
</dbReference>
<sequence length="50" mass="5616">MAYACSTCDAEFQSAAGVTQHVALHHNTCAECNEQFDETDQLRKHIHESH</sequence>
<dbReference type="InterPro" id="IPR013087">
    <property type="entry name" value="Znf_C2H2_type"/>
</dbReference>
<proteinExistence type="predicted"/>
<name>A0A1G6W8P0_9EURY</name>
<dbReference type="Proteomes" id="UP000324021">
    <property type="component" value="Unassembled WGS sequence"/>
</dbReference>
<dbReference type="EMBL" id="FOIC01000042">
    <property type="protein sequence ID" value="SEU09344.1"/>
    <property type="molecule type" value="Genomic_DNA"/>
</dbReference>
<dbReference type="SUPFAM" id="SSF57667">
    <property type="entry name" value="beta-beta-alpha zinc fingers"/>
    <property type="match status" value="1"/>
</dbReference>
<keyword evidence="4" id="KW-1185">Reference proteome</keyword>
<dbReference type="AlphaFoldDB" id="A0A1G6W8P0"/>
<feature type="domain" description="C2H2-type" evidence="1">
    <location>
        <begin position="3"/>
        <end position="25"/>
    </location>
</feature>
<dbReference type="RefSeq" id="WP_175542257.1">
    <property type="nucleotide sequence ID" value="NZ_FMZP01000035.1"/>
</dbReference>
<dbReference type="Pfam" id="PF00096">
    <property type="entry name" value="zf-C2H2"/>
    <property type="match status" value="1"/>
</dbReference>
<dbReference type="Proteomes" id="UP000199320">
    <property type="component" value="Unassembled WGS sequence"/>
</dbReference>
<protein>
    <recommendedName>
        <fullName evidence="1">C2H2-type domain-containing protein</fullName>
    </recommendedName>
</protein>
<evidence type="ECO:0000313" key="5">
    <source>
        <dbReference type="Proteomes" id="UP000324021"/>
    </source>
</evidence>
<gene>
    <name evidence="3" type="ORF">SAMN04488694_1428</name>
    <name evidence="2" type="ORF">SAMN05192552_10357</name>
</gene>
<dbReference type="Gene3D" id="3.30.160.60">
    <property type="entry name" value="Classic Zinc Finger"/>
    <property type="match status" value="1"/>
</dbReference>
<reference evidence="3" key="1">
    <citation type="submission" date="2016-10" db="EMBL/GenBank/DDBJ databases">
        <authorList>
            <person name="de Groot N.N."/>
        </authorList>
    </citation>
    <scope>NUCLEOTIDE SEQUENCE [LARGE SCALE GENOMIC DNA]</scope>
    <source>
        <strain evidence="3">CDM_6</strain>
    </source>
</reference>
<dbReference type="PROSITE" id="PS50157">
    <property type="entry name" value="ZINC_FINGER_C2H2_2"/>
    <property type="match status" value="2"/>
</dbReference>
<dbReference type="OrthoDB" id="189688at2157"/>
<organism evidence="2 5">
    <name type="scientific">Natrinema hispanicum</name>
    <dbReference type="NCBI Taxonomy" id="392421"/>
    <lineage>
        <taxon>Archaea</taxon>
        <taxon>Methanobacteriati</taxon>
        <taxon>Methanobacteriota</taxon>
        <taxon>Stenosarchaea group</taxon>
        <taxon>Halobacteria</taxon>
        <taxon>Halobacteriales</taxon>
        <taxon>Natrialbaceae</taxon>
        <taxon>Natrinema</taxon>
    </lineage>
</organism>
<evidence type="ECO:0000259" key="1">
    <source>
        <dbReference type="PROSITE" id="PS50157"/>
    </source>
</evidence>
<evidence type="ECO:0000313" key="3">
    <source>
        <dbReference type="EMBL" id="SEU09344.1"/>
    </source>
</evidence>
<evidence type="ECO:0000313" key="2">
    <source>
        <dbReference type="EMBL" id="SDD62178.1"/>
    </source>
</evidence>